<dbReference type="EMBL" id="BJVA01000003">
    <property type="protein sequence ID" value="GEK95454.1"/>
    <property type="molecule type" value="Genomic_DNA"/>
</dbReference>
<comment type="caution">
    <text evidence="1">The sequence shown here is derived from an EMBL/GenBank/DDBJ whole genome shotgun (WGS) entry which is preliminary data.</text>
</comment>
<evidence type="ECO:0000313" key="2">
    <source>
        <dbReference type="Proteomes" id="UP000321079"/>
    </source>
</evidence>
<accession>A0A511B506</accession>
<protein>
    <submittedName>
        <fullName evidence="1">Uncharacterized protein</fullName>
    </submittedName>
</protein>
<sequence>MVRLQKGGGRGDWDVHEWACQDRGVYGEELGAKKPVRRRGTGVVLRMFISCEINIEGTFLV</sequence>
<proteinExistence type="predicted"/>
<gene>
    <name evidence="1" type="ORF">GKA01_06510</name>
</gene>
<reference evidence="1 2" key="1">
    <citation type="submission" date="2019-07" db="EMBL/GenBank/DDBJ databases">
        <title>Whole genome shotgun sequence of Gluconobacter kanchanaburiensis NBRC 103587.</title>
        <authorList>
            <person name="Hosoyama A."/>
            <person name="Uohara A."/>
            <person name="Ohji S."/>
            <person name="Ichikawa N."/>
        </authorList>
    </citation>
    <scope>NUCLEOTIDE SEQUENCE [LARGE SCALE GENOMIC DNA]</scope>
    <source>
        <strain evidence="1 2">NBRC 103587</strain>
    </source>
</reference>
<organism evidence="1 2">
    <name type="scientific">Gluconobacter kanchanaburiensis NBRC 103587</name>
    <dbReference type="NCBI Taxonomy" id="1307948"/>
    <lineage>
        <taxon>Bacteria</taxon>
        <taxon>Pseudomonadati</taxon>
        <taxon>Pseudomonadota</taxon>
        <taxon>Alphaproteobacteria</taxon>
        <taxon>Acetobacterales</taxon>
        <taxon>Acetobacteraceae</taxon>
        <taxon>Gluconobacter</taxon>
    </lineage>
</organism>
<dbReference type="Proteomes" id="UP000321079">
    <property type="component" value="Unassembled WGS sequence"/>
</dbReference>
<evidence type="ECO:0000313" key="1">
    <source>
        <dbReference type="EMBL" id="GEK95454.1"/>
    </source>
</evidence>
<keyword evidence="2" id="KW-1185">Reference proteome</keyword>
<dbReference type="AlphaFoldDB" id="A0A511B506"/>
<name>A0A511B506_9PROT</name>